<dbReference type="AlphaFoldDB" id="A0A0F9G056"/>
<sequence>MPILQFFGPKEQKREPRLIHFGVIVPNSRAFEYGVCYHRRKTLHTLVTNTPSDLWEVITNYDTPSTWYVYDINILLYHLILEILPPDELTKKIIKQLPASKQGAYASWHRRELEEVATRLETVVLNLHTSPKAS</sequence>
<protein>
    <submittedName>
        <fullName evidence="1">Uncharacterized protein</fullName>
    </submittedName>
</protein>
<evidence type="ECO:0000313" key="1">
    <source>
        <dbReference type="EMBL" id="KKL92079.1"/>
    </source>
</evidence>
<comment type="caution">
    <text evidence="1">The sequence shown here is derived from an EMBL/GenBank/DDBJ whole genome shotgun (WGS) entry which is preliminary data.</text>
</comment>
<proteinExistence type="predicted"/>
<reference evidence="1" key="1">
    <citation type="journal article" date="2015" name="Nature">
        <title>Complex archaea that bridge the gap between prokaryotes and eukaryotes.</title>
        <authorList>
            <person name="Spang A."/>
            <person name="Saw J.H."/>
            <person name="Jorgensen S.L."/>
            <person name="Zaremba-Niedzwiedzka K."/>
            <person name="Martijn J."/>
            <person name="Lind A.E."/>
            <person name="van Eijk R."/>
            <person name="Schleper C."/>
            <person name="Guy L."/>
            <person name="Ettema T.J."/>
        </authorList>
    </citation>
    <scope>NUCLEOTIDE SEQUENCE</scope>
</reference>
<dbReference type="EMBL" id="LAZR01019562">
    <property type="protein sequence ID" value="KKL92079.1"/>
    <property type="molecule type" value="Genomic_DNA"/>
</dbReference>
<name>A0A0F9G056_9ZZZZ</name>
<accession>A0A0F9G056</accession>
<gene>
    <name evidence="1" type="ORF">LCGC14_1888230</name>
</gene>
<organism evidence="1">
    <name type="scientific">marine sediment metagenome</name>
    <dbReference type="NCBI Taxonomy" id="412755"/>
    <lineage>
        <taxon>unclassified sequences</taxon>
        <taxon>metagenomes</taxon>
        <taxon>ecological metagenomes</taxon>
    </lineage>
</organism>